<protein>
    <submittedName>
        <fullName evidence="1">Uncharacterized protein</fullName>
    </submittedName>
</protein>
<dbReference type="AlphaFoldDB" id="A0AAE0HJD0"/>
<reference evidence="1" key="1">
    <citation type="journal article" date="2023" name="Mol. Phylogenet. Evol.">
        <title>Genome-scale phylogeny and comparative genomics of the fungal order Sordariales.</title>
        <authorList>
            <person name="Hensen N."/>
            <person name="Bonometti L."/>
            <person name="Westerberg I."/>
            <person name="Brannstrom I.O."/>
            <person name="Guillou S."/>
            <person name="Cros-Aarteil S."/>
            <person name="Calhoun S."/>
            <person name="Haridas S."/>
            <person name="Kuo A."/>
            <person name="Mondo S."/>
            <person name="Pangilinan J."/>
            <person name="Riley R."/>
            <person name="LaButti K."/>
            <person name="Andreopoulos B."/>
            <person name="Lipzen A."/>
            <person name="Chen C."/>
            <person name="Yan M."/>
            <person name="Daum C."/>
            <person name="Ng V."/>
            <person name="Clum A."/>
            <person name="Steindorff A."/>
            <person name="Ohm R.A."/>
            <person name="Martin F."/>
            <person name="Silar P."/>
            <person name="Natvig D.O."/>
            <person name="Lalanne C."/>
            <person name="Gautier V."/>
            <person name="Ament-Velasquez S.L."/>
            <person name="Kruys A."/>
            <person name="Hutchinson M.I."/>
            <person name="Powell A.J."/>
            <person name="Barry K."/>
            <person name="Miller A.N."/>
            <person name="Grigoriev I.V."/>
            <person name="Debuchy R."/>
            <person name="Gladieux P."/>
            <person name="Hiltunen Thoren M."/>
            <person name="Johannesson H."/>
        </authorList>
    </citation>
    <scope>NUCLEOTIDE SEQUENCE</scope>
    <source>
        <strain evidence="1">CBS 168.71</strain>
    </source>
</reference>
<dbReference type="RefSeq" id="XP_062661099.1">
    <property type="nucleotide sequence ID" value="XM_062803561.1"/>
</dbReference>
<gene>
    <name evidence="1" type="ORF">B0H64DRAFT_392498</name>
</gene>
<reference evidence="1" key="2">
    <citation type="submission" date="2023-06" db="EMBL/GenBank/DDBJ databases">
        <authorList>
            <consortium name="Lawrence Berkeley National Laboratory"/>
            <person name="Haridas S."/>
            <person name="Hensen N."/>
            <person name="Bonometti L."/>
            <person name="Westerberg I."/>
            <person name="Brannstrom I.O."/>
            <person name="Guillou S."/>
            <person name="Cros-Aarteil S."/>
            <person name="Calhoun S."/>
            <person name="Kuo A."/>
            <person name="Mondo S."/>
            <person name="Pangilinan J."/>
            <person name="Riley R."/>
            <person name="Labutti K."/>
            <person name="Andreopoulos B."/>
            <person name="Lipzen A."/>
            <person name="Chen C."/>
            <person name="Yanf M."/>
            <person name="Daum C."/>
            <person name="Ng V."/>
            <person name="Clum A."/>
            <person name="Steindorff A."/>
            <person name="Ohm R."/>
            <person name="Martin F."/>
            <person name="Silar P."/>
            <person name="Natvig D."/>
            <person name="Lalanne C."/>
            <person name="Gautier V."/>
            <person name="Ament-Velasquez S.L."/>
            <person name="Kruys A."/>
            <person name="Hutchinson M.I."/>
            <person name="Powell A.J."/>
            <person name="Barry K."/>
            <person name="Miller A.N."/>
            <person name="Grigoriev I.V."/>
            <person name="Debuchy R."/>
            <person name="Gladieux P."/>
            <person name="Thoren M.H."/>
            <person name="Johannesson H."/>
        </authorList>
    </citation>
    <scope>NUCLEOTIDE SEQUENCE</scope>
    <source>
        <strain evidence="1">CBS 168.71</strain>
    </source>
</reference>
<keyword evidence="2" id="KW-1185">Reference proteome</keyword>
<proteinExistence type="predicted"/>
<accession>A0AAE0HJD0</accession>
<name>A0AAE0HJD0_9PEZI</name>
<dbReference type="GeneID" id="87840509"/>
<evidence type="ECO:0000313" key="2">
    <source>
        <dbReference type="Proteomes" id="UP001278766"/>
    </source>
</evidence>
<dbReference type="EMBL" id="JAUEPN010000003">
    <property type="protein sequence ID" value="KAK3297585.1"/>
    <property type="molecule type" value="Genomic_DNA"/>
</dbReference>
<comment type="caution">
    <text evidence="1">The sequence shown here is derived from an EMBL/GenBank/DDBJ whole genome shotgun (WGS) entry which is preliminary data.</text>
</comment>
<dbReference type="Proteomes" id="UP001278766">
    <property type="component" value="Unassembled WGS sequence"/>
</dbReference>
<sequence length="70" mass="8030">MLVSCASITLEVPNRQHRSKDSATLLFLILVCSTHCVHFKTVFIYHQRHKLLLNARNPVCPWKFAVPPCV</sequence>
<evidence type="ECO:0000313" key="1">
    <source>
        <dbReference type="EMBL" id="KAK3297585.1"/>
    </source>
</evidence>
<organism evidence="1 2">
    <name type="scientific">Chaetomium fimeti</name>
    <dbReference type="NCBI Taxonomy" id="1854472"/>
    <lineage>
        <taxon>Eukaryota</taxon>
        <taxon>Fungi</taxon>
        <taxon>Dikarya</taxon>
        <taxon>Ascomycota</taxon>
        <taxon>Pezizomycotina</taxon>
        <taxon>Sordariomycetes</taxon>
        <taxon>Sordariomycetidae</taxon>
        <taxon>Sordariales</taxon>
        <taxon>Chaetomiaceae</taxon>
        <taxon>Chaetomium</taxon>
    </lineage>
</organism>